<dbReference type="PROSITE" id="PS51257">
    <property type="entry name" value="PROKAR_LIPOPROTEIN"/>
    <property type="match status" value="1"/>
</dbReference>
<evidence type="ECO:0000313" key="11">
    <source>
        <dbReference type="Proteomes" id="UP001597425"/>
    </source>
</evidence>
<dbReference type="Pfam" id="PF01431">
    <property type="entry name" value="Peptidase_M13"/>
    <property type="match status" value="1"/>
</dbReference>
<evidence type="ECO:0000256" key="5">
    <source>
        <dbReference type="ARBA" id="ARBA00022801"/>
    </source>
</evidence>
<feature type="domain" description="Peptidase M13 N-terminal" evidence="9">
    <location>
        <begin position="60"/>
        <end position="435"/>
    </location>
</feature>
<feature type="domain" description="Peptidase M13 C-terminal" evidence="8">
    <location>
        <begin position="487"/>
        <end position="687"/>
    </location>
</feature>
<keyword evidence="6" id="KW-0862">Zinc</keyword>
<comment type="caution">
    <text evidence="10">The sequence shown here is derived from an EMBL/GenBank/DDBJ whole genome shotgun (WGS) entry which is preliminary data.</text>
</comment>
<evidence type="ECO:0000256" key="4">
    <source>
        <dbReference type="ARBA" id="ARBA00022723"/>
    </source>
</evidence>
<dbReference type="SUPFAM" id="SSF55486">
    <property type="entry name" value="Metalloproteases ('zincins'), catalytic domain"/>
    <property type="match status" value="1"/>
</dbReference>
<dbReference type="PANTHER" id="PTHR11733:SF167">
    <property type="entry name" value="FI17812P1-RELATED"/>
    <property type="match status" value="1"/>
</dbReference>
<proteinExistence type="inferred from homology"/>
<dbReference type="InterPro" id="IPR042089">
    <property type="entry name" value="Peptidase_M13_dom_2"/>
</dbReference>
<evidence type="ECO:0000256" key="7">
    <source>
        <dbReference type="ARBA" id="ARBA00023049"/>
    </source>
</evidence>
<evidence type="ECO:0000256" key="3">
    <source>
        <dbReference type="ARBA" id="ARBA00022670"/>
    </source>
</evidence>
<evidence type="ECO:0000256" key="2">
    <source>
        <dbReference type="ARBA" id="ARBA00007357"/>
    </source>
</evidence>
<organism evidence="10 11">
    <name type="scientific">Microbulbifer halophilus</name>
    <dbReference type="NCBI Taxonomy" id="453963"/>
    <lineage>
        <taxon>Bacteria</taxon>
        <taxon>Pseudomonadati</taxon>
        <taxon>Pseudomonadota</taxon>
        <taxon>Gammaproteobacteria</taxon>
        <taxon>Cellvibrionales</taxon>
        <taxon>Microbulbiferaceae</taxon>
        <taxon>Microbulbifer</taxon>
    </lineage>
</organism>
<keyword evidence="4" id="KW-0479">Metal-binding</keyword>
<dbReference type="PANTHER" id="PTHR11733">
    <property type="entry name" value="ZINC METALLOPROTEASE FAMILY M13 NEPRILYSIN-RELATED"/>
    <property type="match status" value="1"/>
</dbReference>
<keyword evidence="3" id="KW-0645">Protease</keyword>
<dbReference type="PRINTS" id="PR00786">
    <property type="entry name" value="NEPRILYSIN"/>
</dbReference>
<accession>A0ABW5E9D9</accession>
<evidence type="ECO:0000256" key="1">
    <source>
        <dbReference type="ARBA" id="ARBA00001947"/>
    </source>
</evidence>
<dbReference type="RefSeq" id="WP_265721411.1">
    <property type="nucleotide sequence ID" value="NZ_JAPIVK010000011.1"/>
</dbReference>
<comment type="cofactor">
    <cofactor evidence="1">
        <name>Zn(2+)</name>
        <dbReference type="ChEBI" id="CHEBI:29105"/>
    </cofactor>
</comment>
<dbReference type="Pfam" id="PF05649">
    <property type="entry name" value="Peptidase_M13_N"/>
    <property type="match status" value="1"/>
</dbReference>
<dbReference type="Gene3D" id="1.10.1380.10">
    <property type="entry name" value="Neutral endopeptidase , domain2"/>
    <property type="match status" value="1"/>
</dbReference>
<dbReference type="Proteomes" id="UP001597425">
    <property type="component" value="Unassembled WGS sequence"/>
</dbReference>
<keyword evidence="7" id="KW-0482">Metalloprotease</keyword>
<dbReference type="PROSITE" id="PS51885">
    <property type="entry name" value="NEPRILYSIN"/>
    <property type="match status" value="1"/>
</dbReference>
<dbReference type="Gene3D" id="3.40.390.10">
    <property type="entry name" value="Collagenase (Catalytic Domain)"/>
    <property type="match status" value="1"/>
</dbReference>
<dbReference type="EMBL" id="JBHUJD010000007">
    <property type="protein sequence ID" value="MFD2310136.1"/>
    <property type="molecule type" value="Genomic_DNA"/>
</dbReference>
<protein>
    <submittedName>
        <fullName evidence="10">M13 family metallopeptidase</fullName>
    </submittedName>
</protein>
<reference evidence="11" key="1">
    <citation type="journal article" date="2019" name="Int. J. Syst. Evol. Microbiol.">
        <title>The Global Catalogue of Microorganisms (GCM) 10K type strain sequencing project: providing services to taxonomists for standard genome sequencing and annotation.</title>
        <authorList>
            <consortium name="The Broad Institute Genomics Platform"/>
            <consortium name="The Broad Institute Genome Sequencing Center for Infectious Disease"/>
            <person name="Wu L."/>
            <person name="Ma J."/>
        </authorList>
    </citation>
    <scope>NUCLEOTIDE SEQUENCE [LARGE SCALE GENOMIC DNA]</scope>
    <source>
        <strain evidence="11">KCTC 12848</strain>
    </source>
</reference>
<dbReference type="InterPro" id="IPR024079">
    <property type="entry name" value="MetalloPept_cat_dom_sf"/>
</dbReference>
<keyword evidence="11" id="KW-1185">Reference proteome</keyword>
<evidence type="ECO:0000256" key="6">
    <source>
        <dbReference type="ARBA" id="ARBA00022833"/>
    </source>
</evidence>
<keyword evidence="5" id="KW-0378">Hydrolase</keyword>
<dbReference type="CDD" id="cd08662">
    <property type="entry name" value="M13"/>
    <property type="match status" value="1"/>
</dbReference>
<comment type="similarity">
    <text evidence="2">Belongs to the peptidase M13 family.</text>
</comment>
<dbReference type="InterPro" id="IPR008753">
    <property type="entry name" value="Peptidase_M13_N"/>
</dbReference>
<gene>
    <name evidence="10" type="ORF">ACFSKX_06865</name>
</gene>
<sequence length="691" mass="77377">MNKLLLSVAIAGLVAGCSKSEAPADQAGAQTADSATTAAVQPTELSSGIDLGAMNTAVRPQDDFFAYVNGGWMDKTEIPSDKSRWGAFDLLRDRSTEQVKALIMEAGEHADNTDAKKIGALYNSFMNEEQIEERGLAALDGEMAKIDAIENRGDLSRYFAYADAIGYDAPFGVFINQDAKDVESYIAHFWQSGLGLPDRDYYFDDSDKGRKLQQAYRDYLVKVQQLAGLEDADAMTDTVYQLEKSLAEHQWTRVDNRDPDKTYNKKTLAEVAEMLPAINWDQYLPTAQVESAENVIVGQPDYFAAANQIIADTDLGTWKRYLKVRLLTSMAPYMHGELARARFDFYGTEIQGVEEMEPRWKRAVKFVNGSAGELVGKRYVAKHFPPEAKARMLELVDNLKAAYRDSIQSLSWMSGETKKEALTKLANFTTKIGYPDEWRDYSDLNVSGDDLVGNVLAARQFEADYERDKLGQPLNRKEWHMNPQTVNAYYNPPMNEIVFPAAILQPPFFNMEADDAVNYGGIGGVIGHEIGHGFDDKGSKYDGKGYLNNWWTDSDRENFDQLTGKLVAQYNAFEPLPDEHINGELTLGENIGDLSGLGIAHKAYRMSLDDGEAPVIDGFSGNQRLFMGWAQVWRGKIRDEALSTKLKTDPHSPGKYRVLGVLPNVDAFYTAFEVKEDDDMYLPEDERVVIW</sequence>
<evidence type="ECO:0000259" key="9">
    <source>
        <dbReference type="Pfam" id="PF05649"/>
    </source>
</evidence>
<dbReference type="InterPro" id="IPR018497">
    <property type="entry name" value="Peptidase_M13_C"/>
</dbReference>
<name>A0ABW5E9D9_9GAMM</name>
<evidence type="ECO:0000313" key="10">
    <source>
        <dbReference type="EMBL" id="MFD2310136.1"/>
    </source>
</evidence>
<dbReference type="InterPro" id="IPR000718">
    <property type="entry name" value="Peptidase_M13"/>
</dbReference>
<evidence type="ECO:0000259" key="8">
    <source>
        <dbReference type="Pfam" id="PF01431"/>
    </source>
</evidence>